<feature type="non-terminal residue" evidence="11">
    <location>
        <position position="483"/>
    </location>
</feature>
<accession>A0A0B7ADZ7</accession>
<gene>
    <name evidence="11" type="primary">ORF114321</name>
</gene>
<evidence type="ECO:0000256" key="7">
    <source>
        <dbReference type="RuleBase" id="RU000688"/>
    </source>
</evidence>
<feature type="transmembrane region" description="Helical" evidence="9">
    <location>
        <begin position="229"/>
        <end position="252"/>
    </location>
</feature>
<sequence>MGWHTNITDISDIDHHLMSSALLPAIVYTAVLMIVGTVGNLLVLIVYRRNFLKSVTRMFIYALAVLDLGNCLVTMPAELAILIRFTSFPDPIWCKVTRYLTYIFNGTSSFILIAIALDRYFKVCRPMRVYITVRKAKIICVTAFCICATLAIPALIIYGELKLRILLSDKGITLYPMEYDLSVINTNTRPGSQPVKRATTLREHTDGFSDDVLTGSFCLLNSKYLNSPVSIIFFIGTCVMYISMVIVVVIFYGKVARAMFILTSKHTRMYSLYNYKNCTPSTNTAFGDVSIARMQRSVDRTNDEVEAEDQQKNQNGNALVCSQKVDEKVCIAETRNKLLEKLVQEHDSEVRNDLCQQGSNVVNGCISSDGSCNSGDIPEVARQHQDDTKSEVASHQQEDTRTRVPSHNEDGTISRTASQDQNNFSIKETLTTKCDAESLKSNGYVTTQAGNEEKEKDTNSVLKSTEKRPLENNTRDAETTRLS</sequence>
<feature type="region of interest" description="Disordered" evidence="8">
    <location>
        <begin position="376"/>
        <end position="424"/>
    </location>
</feature>
<dbReference type="SUPFAM" id="SSF81321">
    <property type="entry name" value="Family A G protein-coupled receptor-like"/>
    <property type="match status" value="1"/>
</dbReference>
<keyword evidence="4 9" id="KW-1133">Transmembrane helix</keyword>
<dbReference type="EMBL" id="HACG01032364">
    <property type="protein sequence ID" value="CEK79229.1"/>
    <property type="molecule type" value="Transcribed_RNA"/>
</dbReference>
<protein>
    <recommendedName>
        <fullName evidence="10">G-protein coupled receptors family 1 profile domain-containing protein</fullName>
    </recommendedName>
</protein>
<dbReference type="PRINTS" id="PR00237">
    <property type="entry name" value="GPCRRHODOPSN"/>
</dbReference>
<evidence type="ECO:0000256" key="2">
    <source>
        <dbReference type="ARBA" id="ARBA00022475"/>
    </source>
</evidence>
<comment type="subcellular location">
    <subcellularLocation>
        <location evidence="1">Cell membrane</location>
        <topology evidence="1">Multi-pass membrane protein</topology>
    </subcellularLocation>
</comment>
<dbReference type="InterPro" id="IPR000276">
    <property type="entry name" value="GPCR_Rhodpsn"/>
</dbReference>
<dbReference type="AlphaFoldDB" id="A0A0B7ADZ7"/>
<feature type="compositionally biased region" description="Basic and acidic residues" evidence="8">
    <location>
        <begin position="451"/>
        <end position="483"/>
    </location>
</feature>
<evidence type="ECO:0000256" key="5">
    <source>
        <dbReference type="ARBA" id="ARBA00023136"/>
    </source>
</evidence>
<feature type="domain" description="G-protein coupled receptors family 1 profile" evidence="10">
    <location>
        <begin position="39"/>
        <end position="259"/>
    </location>
</feature>
<feature type="transmembrane region" description="Helical" evidence="9">
    <location>
        <begin position="99"/>
        <end position="117"/>
    </location>
</feature>
<dbReference type="PANTHER" id="PTHR24241">
    <property type="entry name" value="NEUROPEPTIDE RECEPTOR-RELATED G-PROTEIN COUPLED RECEPTOR"/>
    <property type="match status" value="1"/>
</dbReference>
<dbReference type="Gene3D" id="1.20.1070.10">
    <property type="entry name" value="Rhodopsin 7-helix transmembrane proteins"/>
    <property type="match status" value="1"/>
</dbReference>
<evidence type="ECO:0000256" key="8">
    <source>
        <dbReference type="SAM" id="MobiDB-lite"/>
    </source>
</evidence>
<feature type="region of interest" description="Disordered" evidence="8">
    <location>
        <begin position="444"/>
        <end position="483"/>
    </location>
</feature>
<comment type="similarity">
    <text evidence="7">Belongs to the G-protein coupled receptor 1 family.</text>
</comment>
<evidence type="ECO:0000256" key="4">
    <source>
        <dbReference type="ARBA" id="ARBA00022989"/>
    </source>
</evidence>
<keyword evidence="6 7" id="KW-0675">Receptor</keyword>
<feature type="compositionally biased region" description="Polar residues" evidence="8">
    <location>
        <begin position="413"/>
        <end position="424"/>
    </location>
</feature>
<dbReference type="PROSITE" id="PS50262">
    <property type="entry name" value="G_PROTEIN_RECEP_F1_2"/>
    <property type="match status" value="1"/>
</dbReference>
<evidence type="ECO:0000256" key="1">
    <source>
        <dbReference type="ARBA" id="ARBA00004651"/>
    </source>
</evidence>
<keyword evidence="5 9" id="KW-0472">Membrane</keyword>
<feature type="compositionally biased region" description="Basic and acidic residues" evidence="8">
    <location>
        <begin position="379"/>
        <end position="412"/>
    </location>
</feature>
<evidence type="ECO:0000256" key="6">
    <source>
        <dbReference type="ARBA" id="ARBA00023170"/>
    </source>
</evidence>
<evidence type="ECO:0000313" key="11">
    <source>
        <dbReference type="EMBL" id="CEK79229.1"/>
    </source>
</evidence>
<keyword evidence="2" id="KW-1003">Cell membrane</keyword>
<feature type="transmembrane region" description="Helical" evidence="9">
    <location>
        <begin position="59"/>
        <end position="87"/>
    </location>
</feature>
<feature type="transmembrane region" description="Helical" evidence="9">
    <location>
        <begin position="25"/>
        <end position="47"/>
    </location>
</feature>
<dbReference type="PROSITE" id="PS00237">
    <property type="entry name" value="G_PROTEIN_RECEP_F1_1"/>
    <property type="match status" value="1"/>
</dbReference>
<organism evidence="11">
    <name type="scientific">Arion vulgaris</name>
    <dbReference type="NCBI Taxonomy" id="1028688"/>
    <lineage>
        <taxon>Eukaryota</taxon>
        <taxon>Metazoa</taxon>
        <taxon>Spiralia</taxon>
        <taxon>Lophotrochozoa</taxon>
        <taxon>Mollusca</taxon>
        <taxon>Gastropoda</taxon>
        <taxon>Heterobranchia</taxon>
        <taxon>Euthyneura</taxon>
        <taxon>Panpulmonata</taxon>
        <taxon>Eupulmonata</taxon>
        <taxon>Stylommatophora</taxon>
        <taxon>Helicina</taxon>
        <taxon>Arionoidea</taxon>
        <taxon>Arionidae</taxon>
        <taxon>Arion</taxon>
    </lineage>
</organism>
<keyword evidence="7" id="KW-0297">G-protein coupled receptor</keyword>
<feature type="transmembrane region" description="Helical" evidence="9">
    <location>
        <begin position="138"/>
        <end position="158"/>
    </location>
</feature>
<dbReference type="InterPro" id="IPR017452">
    <property type="entry name" value="GPCR_Rhodpsn_7TM"/>
</dbReference>
<name>A0A0B7ADZ7_9EUPU</name>
<dbReference type="Pfam" id="PF00001">
    <property type="entry name" value="7tm_1"/>
    <property type="match status" value="1"/>
</dbReference>
<proteinExistence type="inferred from homology"/>
<evidence type="ECO:0000256" key="9">
    <source>
        <dbReference type="SAM" id="Phobius"/>
    </source>
</evidence>
<dbReference type="GO" id="GO:0004930">
    <property type="term" value="F:G protein-coupled receptor activity"/>
    <property type="evidence" value="ECO:0007669"/>
    <property type="project" value="UniProtKB-KW"/>
</dbReference>
<dbReference type="GO" id="GO:0005886">
    <property type="term" value="C:plasma membrane"/>
    <property type="evidence" value="ECO:0007669"/>
    <property type="project" value="UniProtKB-SubCell"/>
</dbReference>
<evidence type="ECO:0000256" key="3">
    <source>
        <dbReference type="ARBA" id="ARBA00022692"/>
    </source>
</evidence>
<keyword evidence="3 7" id="KW-0812">Transmembrane</keyword>
<evidence type="ECO:0000259" key="10">
    <source>
        <dbReference type="PROSITE" id="PS50262"/>
    </source>
</evidence>
<dbReference type="CDD" id="cd00637">
    <property type="entry name" value="7tm_classA_rhodopsin-like"/>
    <property type="match status" value="1"/>
</dbReference>
<keyword evidence="7" id="KW-0807">Transducer</keyword>
<reference evidence="11" key="1">
    <citation type="submission" date="2014-12" db="EMBL/GenBank/DDBJ databases">
        <title>Insight into the proteome of Arion vulgaris.</title>
        <authorList>
            <person name="Aradska J."/>
            <person name="Bulat T."/>
            <person name="Smidak R."/>
            <person name="Sarate P."/>
            <person name="Gangsoo J."/>
            <person name="Sialana F."/>
            <person name="Bilban M."/>
            <person name="Lubec G."/>
        </authorList>
    </citation>
    <scope>NUCLEOTIDE SEQUENCE</scope>
    <source>
        <tissue evidence="11">Skin</tissue>
    </source>
</reference>